<evidence type="ECO:0000313" key="3">
    <source>
        <dbReference type="Proteomes" id="UP000186040"/>
    </source>
</evidence>
<dbReference type="CDD" id="cd07043">
    <property type="entry name" value="STAS_anti-anti-sigma_factors"/>
    <property type="match status" value="1"/>
</dbReference>
<evidence type="ECO:0000313" key="2">
    <source>
        <dbReference type="EMBL" id="OLR93470.1"/>
    </source>
</evidence>
<sequence length="100" mass="10812">MVRAVFRGAVDISSTEEFRAALDAAFDRTAPEAELVVDLTPLELLAASGLRELVRLHHRCAAAGVRLTVLVRPGSIVARVIDIAAARLPRQPRVDGPRHP</sequence>
<dbReference type="InterPro" id="IPR002645">
    <property type="entry name" value="STAS_dom"/>
</dbReference>
<name>A0A1Q9LN67_9PSEU</name>
<gene>
    <name evidence="2" type="ORF">BJP25_14275</name>
</gene>
<proteinExistence type="predicted"/>
<feature type="domain" description="STAS" evidence="1">
    <location>
        <begin position="1"/>
        <end position="69"/>
    </location>
</feature>
<dbReference type="SUPFAM" id="SSF52091">
    <property type="entry name" value="SpoIIaa-like"/>
    <property type="match status" value="1"/>
</dbReference>
<keyword evidence="3" id="KW-1185">Reference proteome</keyword>
<dbReference type="Pfam" id="PF13466">
    <property type="entry name" value="STAS_2"/>
    <property type="match status" value="1"/>
</dbReference>
<evidence type="ECO:0000259" key="1">
    <source>
        <dbReference type="PROSITE" id="PS50801"/>
    </source>
</evidence>
<accession>A0A1Q9LN67</accession>
<dbReference type="InterPro" id="IPR036513">
    <property type="entry name" value="STAS_dom_sf"/>
</dbReference>
<dbReference type="InterPro" id="IPR058548">
    <property type="entry name" value="MlaB-like_STAS"/>
</dbReference>
<dbReference type="STRING" id="1193682.BJP25_14275"/>
<organism evidence="2 3">
    <name type="scientific">Actinokineospora bangkokensis</name>
    <dbReference type="NCBI Taxonomy" id="1193682"/>
    <lineage>
        <taxon>Bacteria</taxon>
        <taxon>Bacillati</taxon>
        <taxon>Actinomycetota</taxon>
        <taxon>Actinomycetes</taxon>
        <taxon>Pseudonocardiales</taxon>
        <taxon>Pseudonocardiaceae</taxon>
        <taxon>Actinokineospora</taxon>
    </lineage>
</organism>
<dbReference type="AlphaFoldDB" id="A0A1Q9LN67"/>
<dbReference type="Gene3D" id="3.30.750.24">
    <property type="entry name" value="STAS domain"/>
    <property type="match status" value="1"/>
</dbReference>
<protein>
    <recommendedName>
        <fullName evidence="1">STAS domain-containing protein</fullName>
    </recommendedName>
</protein>
<dbReference type="PROSITE" id="PS50801">
    <property type="entry name" value="STAS"/>
    <property type="match status" value="1"/>
</dbReference>
<comment type="caution">
    <text evidence="2">The sequence shown here is derived from an EMBL/GenBank/DDBJ whole genome shotgun (WGS) entry which is preliminary data.</text>
</comment>
<dbReference type="EMBL" id="MKQR01000009">
    <property type="protein sequence ID" value="OLR93470.1"/>
    <property type="molecule type" value="Genomic_DNA"/>
</dbReference>
<dbReference type="Proteomes" id="UP000186040">
    <property type="component" value="Unassembled WGS sequence"/>
</dbReference>
<reference evidence="2 3" key="1">
    <citation type="submission" date="2016-10" db="EMBL/GenBank/DDBJ databases">
        <title>The Draft Genome Sequence of Actinokineospora bangkokensis 44EHWT reveals the biosynthetic pathway of antifungal compounds Thailandins with unusual extender unit butylmalonyl-CoA.</title>
        <authorList>
            <person name="Greule A."/>
            <person name="Intra B."/>
            <person name="Flemming S."/>
            <person name="Rommel M.G."/>
            <person name="Panbangred W."/>
            <person name="Bechthold A."/>
        </authorList>
    </citation>
    <scope>NUCLEOTIDE SEQUENCE [LARGE SCALE GENOMIC DNA]</scope>
    <source>
        <strain evidence="2 3">44EHW</strain>
    </source>
</reference>